<evidence type="ECO:0000313" key="9">
    <source>
        <dbReference type="EMBL" id="GGP43371.1"/>
    </source>
</evidence>
<dbReference type="Pfam" id="PF07690">
    <property type="entry name" value="MFS_1"/>
    <property type="match status" value="1"/>
</dbReference>
<dbReference type="RefSeq" id="WP_189222195.1">
    <property type="nucleotide sequence ID" value="NZ_BMRG01000002.1"/>
</dbReference>
<feature type="transmembrane region" description="Helical" evidence="7">
    <location>
        <begin position="193"/>
        <end position="211"/>
    </location>
</feature>
<feature type="transmembrane region" description="Helical" evidence="7">
    <location>
        <begin position="467"/>
        <end position="487"/>
    </location>
</feature>
<dbReference type="CDD" id="cd17321">
    <property type="entry name" value="MFS_MMR_MDR_like"/>
    <property type="match status" value="1"/>
</dbReference>
<reference evidence="9" key="2">
    <citation type="submission" date="2020-09" db="EMBL/GenBank/DDBJ databases">
        <authorList>
            <person name="Sun Q."/>
            <person name="Ohkuma M."/>
        </authorList>
    </citation>
    <scope>NUCLEOTIDE SEQUENCE</scope>
    <source>
        <strain evidence="9">JCM 3313</strain>
    </source>
</reference>
<feature type="transmembrane region" description="Helical" evidence="7">
    <location>
        <begin position="158"/>
        <end position="181"/>
    </location>
</feature>
<evidence type="ECO:0000256" key="6">
    <source>
        <dbReference type="ARBA" id="ARBA00023136"/>
    </source>
</evidence>
<dbReference type="GO" id="GO:0022857">
    <property type="term" value="F:transmembrane transporter activity"/>
    <property type="evidence" value="ECO:0007669"/>
    <property type="project" value="InterPro"/>
</dbReference>
<keyword evidence="4 7" id="KW-0812">Transmembrane</keyword>
<dbReference type="NCBIfam" id="TIGR00711">
    <property type="entry name" value="efflux_EmrB"/>
    <property type="match status" value="1"/>
</dbReference>
<evidence type="ECO:0000256" key="5">
    <source>
        <dbReference type="ARBA" id="ARBA00022989"/>
    </source>
</evidence>
<dbReference type="InterPro" id="IPR004638">
    <property type="entry name" value="EmrB-like"/>
</dbReference>
<evidence type="ECO:0000256" key="4">
    <source>
        <dbReference type="ARBA" id="ARBA00022692"/>
    </source>
</evidence>
<dbReference type="Proteomes" id="UP000639606">
    <property type="component" value="Unassembled WGS sequence"/>
</dbReference>
<feature type="transmembrane region" description="Helical" evidence="7">
    <location>
        <begin position="397"/>
        <end position="415"/>
    </location>
</feature>
<feature type="transmembrane region" description="Helical" evidence="7">
    <location>
        <begin position="48"/>
        <end position="67"/>
    </location>
</feature>
<feature type="transmembrane region" description="Helical" evidence="7">
    <location>
        <begin position="74"/>
        <end position="91"/>
    </location>
</feature>
<keyword evidence="5 7" id="KW-1133">Transmembrane helix</keyword>
<reference evidence="9" key="1">
    <citation type="journal article" date="2014" name="Int. J. Syst. Evol. Microbiol.">
        <title>Complete genome sequence of Corynebacterium casei LMG S-19264T (=DSM 44701T), isolated from a smear-ripened cheese.</title>
        <authorList>
            <consortium name="US DOE Joint Genome Institute (JGI-PGF)"/>
            <person name="Walter F."/>
            <person name="Albersmeier A."/>
            <person name="Kalinowski J."/>
            <person name="Ruckert C."/>
        </authorList>
    </citation>
    <scope>NUCLEOTIDE SEQUENCE</scope>
    <source>
        <strain evidence="9">JCM 3313</strain>
    </source>
</reference>
<name>A0A918EBT5_9PSEU</name>
<dbReference type="InterPro" id="IPR011701">
    <property type="entry name" value="MFS"/>
</dbReference>
<feature type="domain" description="Major facilitator superfamily (MFS) profile" evidence="8">
    <location>
        <begin position="6"/>
        <end position="491"/>
    </location>
</feature>
<dbReference type="PANTHER" id="PTHR42718">
    <property type="entry name" value="MAJOR FACILITATOR SUPERFAMILY MULTIDRUG TRANSPORTER MFSC"/>
    <property type="match status" value="1"/>
</dbReference>
<feature type="transmembrane region" description="Helical" evidence="7">
    <location>
        <begin position="325"/>
        <end position="344"/>
    </location>
</feature>
<keyword evidence="10" id="KW-1185">Reference proteome</keyword>
<feature type="transmembrane region" description="Helical" evidence="7">
    <location>
        <begin position="130"/>
        <end position="152"/>
    </location>
</feature>
<evidence type="ECO:0000256" key="1">
    <source>
        <dbReference type="ARBA" id="ARBA00004651"/>
    </source>
</evidence>
<feature type="transmembrane region" description="Helical" evidence="7">
    <location>
        <begin position="261"/>
        <end position="284"/>
    </location>
</feature>
<feature type="transmembrane region" description="Helical" evidence="7">
    <location>
        <begin position="97"/>
        <end position="118"/>
    </location>
</feature>
<dbReference type="PROSITE" id="PS50850">
    <property type="entry name" value="MFS"/>
    <property type="match status" value="1"/>
</dbReference>
<organism evidence="9 10">
    <name type="scientific">Saccharothrix coeruleofusca</name>
    <dbReference type="NCBI Taxonomy" id="33919"/>
    <lineage>
        <taxon>Bacteria</taxon>
        <taxon>Bacillati</taxon>
        <taxon>Actinomycetota</taxon>
        <taxon>Actinomycetes</taxon>
        <taxon>Pseudonocardiales</taxon>
        <taxon>Pseudonocardiaceae</taxon>
        <taxon>Saccharothrix</taxon>
    </lineage>
</organism>
<evidence type="ECO:0000256" key="2">
    <source>
        <dbReference type="ARBA" id="ARBA00022448"/>
    </source>
</evidence>
<dbReference type="EMBL" id="BMRG01000002">
    <property type="protein sequence ID" value="GGP43371.1"/>
    <property type="molecule type" value="Genomic_DNA"/>
</dbReference>
<evidence type="ECO:0000313" key="10">
    <source>
        <dbReference type="Proteomes" id="UP000639606"/>
    </source>
</evidence>
<accession>A0A918EBT5</accession>
<dbReference type="AlphaFoldDB" id="A0A918EBT5"/>
<sequence length="507" mass="51262">MRKWLPLATVLLGTFMLLIDVTVVNVALPAVAGDLKTSFGSLQWVVDAYALVLASLVLGTGSIADLVGHRRTYLGGLAVFAAASLVCGLAPDVAVLIMARIAQGIGAAAMLATVFALLNSNYSGRDRSTAYGVWGAVAGISASVGPIIGGLLTEGASWRWVFFVNIPLSIVAITLGAAVLGDAHPRERGRVDVAGMVTFAAAIAALVHGLIRANEHGWGHPATWAWIAAGPVLLALFAAVELKAAHPMLDLRLLRDRSFAGLLLAAFFMSFSAFAGVTYTSLWLQSVLGMSPIGAALAGSPLTIASFAASVAVGRFLHSARPGPVITCGLALVGVGGIAGGLLLRGSADWVALVPGYVIAGVGAGMAAPTLSSTAMSAVPVQRGGMAAGAVNTARQLGFALGIAVLGSVFSARVGRVLSAHDVPDPAGTSRALSAGQASALLDGVPEGGRAALDTALRASSVSGVGWTLWVSGITGVLAYLAVLVLLRPAPRGDADRVPVAASPERP</sequence>
<comment type="subcellular location">
    <subcellularLocation>
        <location evidence="1">Cell membrane</location>
        <topology evidence="1">Multi-pass membrane protein</topology>
    </subcellularLocation>
</comment>
<proteinExistence type="predicted"/>
<keyword evidence="3" id="KW-1003">Cell membrane</keyword>
<dbReference type="InterPro" id="IPR036259">
    <property type="entry name" value="MFS_trans_sf"/>
</dbReference>
<evidence type="ECO:0000256" key="7">
    <source>
        <dbReference type="SAM" id="Phobius"/>
    </source>
</evidence>
<evidence type="ECO:0000256" key="3">
    <source>
        <dbReference type="ARBA" id="ARBA00022475"/>
    </source>
</evidence>
<dbReference type="PANTHER" id="PTHR42718:SF49">
    <property type="entry name" value="EXPORT PROTEIN"/>
    <property type="match status" value="1"/>
</dbReference>
<protein>
    <submittedName>
        <fullName evidence="9">MFS transporter</fullName>
    </submittedName>
</protein>
<dbReference type="GO" id="GO:0005886">
    <property type="term" value="C:plasma membrane"/>
    <property type="evidence" value="ECO:0007669"/>
    <property type="project" value="UniProtKB-SubCell"/>
</dbReference>
<feature type="transmembrane region" description="Helical" evidence="7">
    <location>
        <begin position="223"/>
        <end position="240"/>
    </location>
</feature>
<keyword evidence="2" id="KW-0813">Transport</keyword>
<dbReference type="InterPro" id="IPR020846">
    <property type="entry name" value="MFS_dom"/>
</dbReference>
<comment type="caution">
    <text evidence="9">The sequence shown here is derived from an EMBL/GenBank/DDBJ whole genome shotgun (WGS) entry which is preliminary data.</text>
</comment>
<dbReference type="PRINTS" id="PR01036">
    <property type="entry name" value="TCRTETB"/>
</dbReference>
<evidence type="ECO:0000259" key="8">
    <source>
        <dbReference type="PROSITE" id="PS50850"/>
    </source>
</evidence>
<feature type="transmembrane region" description="Helical" evidence="7">
    <location>
        <begin position="350"/>
        <end position="376"/>
    </location>
</feature>
<dbReference type="SUPFAM" id="SSF103473">
    <property type="entry name" value="MFS general substrate transporter"/>
    <property type="match status" value="1"/>
</dbReference>
<dbReference type="Gene3D" id="1.20.1250.20">
    <property type="entry name" value="MFS general substrate transporter like domains"/>
    <property type="match status" value="1"/>
</dbReference>
<gene>
    <name evidence="9" type="ORF">GCM10010185_13720</name>
</gene>
<feature type="transmembrane region" description="Helical" evidence="7">
    <location>
        <begin position="290"/>
        <end position="313"/>
    </location>
</feature>
<keyword evidence="6 7" id="KW-0472">Membrane</keyword>
<dbReference type="Gene3D" id="1.20.1720.10">
    <property type="entry name" value="Multidrug resistance protein D"/>
    <property type="match status" value="1"/>
</dbReference>